<evidence type="ECO:0000313" key="1">
    <source>
        <dbReference type="EMBL" id="CAN93883.1"/>
    </source>
</evidence>
<dbReference type="KEGG" id="scl:sce3723"/>
<proteinExistence type="predicted"/>
<name>A9GW52_SORC5</name>
<evidence type="ECO:0000313" key="2">
    <source>
        <dbReference type="Proteomes" id="UP000002139"/>
    </source>
</evidence>
<reference evidence="1 2" key="1">
    <citation type="journal article" date="2007" name="Nat. Biotechnol.">
        <title>Complete genome sequence of the myxobacterium Sorangium cellulosum.</title>
        <authorList>
            <person name="Schneiker S."/>
            <person name="Perlova O."/>
            <person name="Kaiser O."/>
            <person name="Gerth K."/>
            <person name="Alici A."/>
            <person name="Altmeyer M.O."/>
            <person name="Bartels D."/>
            <person name="Bekel T."/>
            <person name="Beyer S."/>
            <person name="Bode E."/>
            <person name="Bode H.B."/>
            <person name="Bolten C.J."/>
            <person name="Choudhuri J.V."/>
            <person name="Doss S."/>
            <person name="Elnakady Y.A."/>
            <person name="Frank B."/>
            <person name="Gaigalat L."/>
            <person name="Goesmann A."/>
            <person name="Groeger C."/>
            <person name="Gross F."/>
            <person name="Jelsbak L."/>
            <person name="Jelsbak L."/>
            <person name="Kalinowski J."/>
            <person name="Kegler C."/>
            <person name="Knauber T."/>
            <person name="Konietzny S."/>
            <person name="Kopp M."/>
            <person name="Krause L."/>
            <person name="Krug D."/>
            <person name="Linke B."/>
            <person name="Mahmud T."/>
            <person name="Martinez-Arias R."/>
            <person name="McHardy A.C."/>
            <person name="Merai M."/>
            <person name="Meyer F."/>
            <person name="Mormann S."/>
            <person name="Munoz-Dorado J."/>
            <person name="Perez J."/>
            <person name="Pradella S."/>
            <person name="Rachid S."/>
            <person name="Raddatz G."/>
            <person name="Rosenau F."/>
            <person name="Rueckert C."/>
            <person name="Sasse F."/>
            <person name="Scharfe M."/>
            <person name="Schuster S.C."/>
            <person name="Suen G."/>
            <person name="Treuner-Lange A."/>
            <person name="Velicer G.J."/>
            <person name="Vorholter F.-J."/>
            <person name="Weissman K.J."/>
            <person name="Welch R.D."/>
            <person name="Wenzel S.C."/>
            <person name="Whitworth D.E."/>
            <person name="Wilhelm S."/>
            <person name="Wittmann C."/>
            <person name="Bloecker H."/>
            <person name="Puehler A."/>
            <person name="Mueller R."/>
        </authorList>
    </citation>
    <scope>NUCLEOTIDE SEQUENCE [LARGE SCALE GENOMIC DNA]</scope>
    <source>
        <strain evidence="2">So ce56</strain>
    </source>
</reference>
<dbReference type="HOGENOM" id="CLU_1383379_0_0_7"/>
<keyword evidence="2" id="KW-1185">Reference proteome</keyword>
<accession>A9GW52</accession>
<protein>
    <submittedName>
        <fullName evidence="1">No similarity</fullName>
    </submittedName>
</protein>
<organism evidence="1 2">
    <name type="scientific">Sorangium cellulosum (strain So ce56)</name>
    <name type="common">Polyangium cellulosum (strain So ce56)</name>
    <dbReference type="NCBI Taxonomy" id="448385"/>
    <lineage>
        <taxon>Bacteria</taxon>
        <taxon>Pseudomonadati</taxon>
        <taxon>Myxococcota</taxon>
        <taxon>Polyangia</taxon>
        <taxon>Polyangiales</taxon>
        <taxon>Polyangiaceae</taxon>
        <taxon>Sorangium</taxon>
    </lineage>
</organism>
<dbReference type="AlphaFoldDB" id="A9GW52"/>
<dbReference type="EMBL" id="AM746676">
    <property type="protein sequence ID" value="CAN93883.1"/>
    <property type="molecule type" value="Genomic_DNA"/>
</dbReference>
<gene>
    <name evidence="1" type="ordered locus">sce3723</name>
</gene>
<sequence>MGRARAGFGTLFAADRARGRSPRPRAGRCALALAVLALTACADGSNSNDDLQLGTSVTIDPLAFLGGDVQCSGSDELGAIRSYVATLTDHSAEGGPSPLASSPPISCAWSVSFTSVVEGHEYTVRIDGYGGELADQLTPKGGETSGNPEMLLPNGDKADPTWTWECPDAPDGAGSIVAEKDVEIVVRTCALPTRVEP</sequence>
<dbReference type="Proteomes" id="UP000002139">
    <property type="component" value="Chromosome"/>
</dbReference>